<dbReference type="Proteomes" id="UP000557307">
    <property type="component" value="Unassembled WGS sequence"/>
</dbReference>
<sequence>MINLFYVVSLDANYLYLQGYEKKPIQIPQDRKKELMKRLNLL</sequence>
<keyword evidence="2" id="KW-1185">Reference proteome</keyword>
<gene>
    <name evidence="1" type="ORF">HNQ92_001912</name>
</gene>
<evidence type="ECO:0000313" key="1">
    <source>
        <dbReference type="EMBL" id="MBB5283786.1"/>
    </source>
</evidence>
<name>A0A840THZ5_9BACT</name>
<reference evidence="1 2" key="1">
    <citation type="submission" date="2020-08" db="EMBL/GenBank/DDBJ databases">
        <title>Genomic Encyclopedia of Type Strains, Phase IV (KMG-IV): sequencing the most valuable type-strain genomes for metagenomic binning, comparative biology and taxonomic classification.</title>
        <authorList>
            <person name="Goeker M."/>
        </authorList>
    </citation>
    <scope>NUCLEOTIDE SEQUENCE [LARGE SCALE GENOMIC DNA]</scope>
    <source>
        <strain evidence="1 2">DSM 105074</strain>
    </source>
</reference>
<accession>A0A840THZ5</accession>
<proteinExistence type="predicted"/>
<dbReference type="EMBL" id="JACHGF010000002">
    <property type="protein sequence ID" value="MBB5283786.1"/>
    <property type="molecule type" value="Genomic_DNA"/>
</dbReference>
<comment type="caution">
    <text evidence="1">The sequence shown here is derived from an EMBL/GenBank/DDBJ whole genome shotgun (WGS) entry which is preliminary data.</text>
</comment>
<dbReference type="AlphaFoldDB" id="A0A840THZ5"/>
<organism evidence="1 2">
    <name type="scientific">Rhabdobacter roseus</name>
    <dbReference type="NCBI Taxonomy" id="1655419"/>
    <lineage>
        <taxon>Bacteria</taxon>
        <taxon>Pseudomonadati</taxon>
        <taxon>Bacteroidota</taxon>
        <taxon>Cytophagia</taxon>
        <taxon>Cytophagales</taxon>
        <taxon>Cytophagaceae</taxon>
        <taxon>Rhabdobacter</taxon>
    </lineage>
</organism>
<evidence type="ECO:0000313" key="2">
    <source>
        <dbReference type="Proteomes" id="UP000557307"/>
    </source>
</evidence>
<protein>
    <submittedName>
        <fullName evidence="1">Uncharacterized protein</fullName>
    </submittedName>
</protein>